<evidence type="ECO:0000256" key="6">
    <source>
        <dbReference type="ARBA" id="ARBA00022692"/>
    </source>
</evidence>
<dbReference type="EMBL" id="OY660884">
    <property type="protein sequence ID" value="CAJ1082962.1"/>
    <property type="molecule type" value="Genomic_DNA"/>
</dbReference>
<comment type="similarity">
    <text evidence="3 9">Belongs to the riboflavin transporter family.</text>
</comment>
<organism evidence="11 12">
    <name type="scientific">Xyrichtys novacula</name>
    <name type="common">Pearly razorfish</name>
    <name type="synonym">Hemipteronotus novacula</name>
    <dbReference type="NCBI Taxonomy" id="13765"/>
    <lineage>
        <taxon>Eukaryota</taxon>
        <taxon>Metazoa</taxon>
        <taxon>Chordata</taxon>
        <taxon>Craniata</taxon>
        <taxon>Vertebrata</taxon>
        <taxon>Euteleostomi</taxon>
        <taxon>Actinopterygii</taxon>
        <taxon>Neopterygii</taxon>
        <taxon>Teleostei</taxon>
        <taxon>Neoteleostei</taxon>
        <taxon>Acanthomorphata</taxon>
        <taxon>Eupercaria</taxon>
        <taxon>Labriformes</taxon>
        <taxon>Labridae</taxon>
        <taxon>Xyrichtys</taxon>
    </lineage>
</organism>
<evidence type="ECO:0000256" key="5">
    <source>
        <dbReference type="ARBA" id="ARBA00022475"/>
    </source>
</evidence>
<accession>A0AAV1HAA7</accession>
<evidence type="ECO:0000256" key="3">
    <source>
        <dbReference type="ARBA" id="ARBA00006366"/>
    </source>
</evidence>
<feature type="transmembrane region" description="Helical" evidence="9">
    <location>
        <begin position="335"/>
        <end position="357"/>
    </location>
</feature>
<proteinExistence type="inferred from homology"/>
<keyword evidence="8 9" id="KW-0472">Membrane</keyword>
<evidence type="ECO:0000256" key="10">
    <source>
        <dbReference type="SAM" id="MobiDB-lite"/>
    </source>
</evidence>
<evidence type="ECO:0000256" key="2">
    <source>
        <dbReference type="ARBA" id="ARBA00004651"/>
    </source>
</evidence>
<dbReference type="Proteomes" id="UP001178508">
    <property type="component" value="Chromosome 21"/>
</dbReference>
<sequence length="456" mass="49517">MCGSWWSSAAVTHGLIALFAMGSWISVNSLWVELPVVVSVLPEGWNLPAYLSVLIAFGNIGPIAVTITHHCAPGRLNERLIIHCIQLLAVAASALMAVFWSHTVTVAGEDRSLLFLLFTFVLALVCCTSNVTFLPFMFRYPPEYIRTFFIGQGFSALFPCIVALGQGVGKLECKTVNGTVQPQYLKENFPAQNFFWFLCAMLFISSVSFWALIQRQTETQKDALPQGEDNATAAKNGEETHPLHNGAMTPVSEEQVRVEEQIQVQTFWTRSNIYLLLLLAISNALTNGVLPSVQSFTCLPYDTMTFHLSVVLGNIANPLACFLAMFVALRSSAGLGSLSLAGGVFAAYLMALAALSPCPPLREGLVGKALVVISWIVFTGLFSYLKVVIGTLLHEAGHAALLWCGISIQAGSLIGALTMFPLINIYHVFERARECVDDCTVPHNGSIVALHIGQGM</sequence>
<evidence type="ECO:0000256" key="1">
    <source>
        <dbReference type="ARBA" id="ARBA00000215"/>
    </source>
</evidence>
<feature type="transmembrane region" description="Helical" evidence="9">
    <location>
        <begin position="7"/>
        <end position="27"/>
    </location>
</feature>
<feature type="transmembrane region" description="Helical" evidence="9">
    <location>
        <begin position="194"/>
        <end position="213"/>
    </location>
</feature>
<feature type="transmembrane region" description="Helical" evidence="9">
    <location>
        <begin position="400"/>
        <end position="423"/>
    </location>
</feature>
<feature type="region of interest" description="Disordered" evidence="10">
    <location>
        <begin position="221"/>
        <end position="252"/>
    </location>
</feature>
<keyword evidence="12" id="KW-1185">Reference proteome</keyword>
<protein>
    <recommendedName>
        <fullName evidence="9">Riboflavin transporter</fullName>
    </recommendedName>
</protein>
<evidence type="ECO:0000256" key="8">
    <source>
        <dbReference type="ARBA" id="ARBA00023136"/>
    </source>
</evidence>
<feature type="transmembrane region" description="Helical" evidence="9">
    <location>
        <begin position="113"/>
        <end position="136"/>
    </location>
</feature>
<name>A0AAV1HAA7_XYRNO</name>
<evidence type="ECO:0000256" key="7">
    <source>
        <dbReference type="ARBA" id="ARBA00022989"/>
    </source>
</evidence>
<comment type="function">
    <text evidence="9">Plasma membrane transporter mediating the uptake by cells of the water soluble vitamin B2/riboflavin that plays a key role in biochemical oxidation-reduction reactions of the carbohydrate, lipid, and amino acid metabolism.</text>
</comment>
<dbReference type="Pfam" id="PF06237">
    <property type="entry name" value="SLC52_ribofla_tr"/>
    <property type="match status" value="1"/>
</dbReference>
<feature type="transmembrane region" description="Helical" evidence="9">
    <location>
        <begin position="369"/>
        <end position="393"/>
    </location>
</feature>
<keyword evidence="4 9" id="KW-0813">Transport</keyword>
<keyword evidence="7 9" id="KW-1133">Transmembrane helix</keyword>
<gene>
    <name evidence="11" type="ORF">XNOV1_A036393</name>
</gene>
<dbReference type="GO" id="GO:0032217">
    <property type="term" value="F:riboflavin transmembrane transporter activity"/>
    <property type="evidence" value="ECO:0007669"/>
    <property type="project" value="UniProtKB-UniRule"/>
</dbReference>
<dbReference type="AlphaFoldDB" id="A0AAV1HAA7"/>
<comment type="subcellular location">
    <subcellularLocation>
        <location evidence="2 9">Cell membrane</location>
        <topology evidence="2 9">Multi-pass membrane protein</topology>
    </subcellularLocation>
</comment>
<dbReference type="PANTHER" id="PTHR12929">
    <property type="entry name" value="SOLUTE CARRIER FAMILY 52"/>
    <property type="match status" value="1"/>
</dbReference>
<keyword evidence="6 9" id="KW-0812">Transmembrane</keyword>
<evidence type="ECO:0000313" key="11">
    <source>
        <dbReference type="EMBL" id="CAJ1082962.1"/>
    </source>
</evidence>
<evidence type="ECO:0000256" key="4">
    <source>
        <dbReference type="ARBA" id="ARBA00022448"/>
    </source>
</evidence>
<dbReference type="InterPro" id="IPR009357">
    <property type="entry name" value="Riboflavin_transptr"/>
</dbReference>
<reference evidence="11" key="1">
    <citation type="submission" date="2023-08" db="EMBL/GenBank/DDBJ databases">
        <authorList>
            <person name="Alioto T."/>
            <person name="Alioto T."/>
            <person name="Gomez Garrido J."/>
        </authorList>
    </citation>
    <scope>NUCLEOTIDE SEQUENCE</scope>
</reference>
<feature type="transmembrane region" description="Helical" evidence="9">
    <location>
        <begin position="273"/>
        <end position="293"/>
    </location>
</feature>
<comment type="catalytic activity">
    <reaction evidence="1 9">
        <text>riboflavin(in) = riboflavin(out)</text>
        <dbReference type="Rhea" id="RHEA:35015"/>
        <dbReference type="ChEBI" id="CHEBI:57986"/>
    </reaction>
</comment>
<evidence type="ECO:0000313" key="12">
    <source>
        <dbReference type="Proteomes" id="UP001178508"/>
    </source>
</evidence>
<feature type="transmembrane region" description="Helical" evidence="9">
    <location>
        <begin position="47"/>
        <end position="68"/>
    </location>
</feature>
<dbReference type="GO" id="GO:0005886">
    <property type="term" value="C:plasma membrane"/>
    <property type="evidence" value="ECO:0007669"/>
    <property type="project" value="UniProtKB-SubCell"/>
</dbReference>
<feature type="transmembrane region" description="Helical" evidence="9">
    <location>
        <begin position="305"/>
        <end position="328"/>
    </location>
</feature>
<feature type="transmembrane region" description="Helical" evidence="9">
    <location>
        <begin position="80"/>
        <end position="101"/>
    </location>
</feature>
<feature type="transmembrane region" description="Helical" evidence="9">
    <location>
        <begin position="148"/>
        <end position="168"/>
    </location>
</feature>
<evidence type="ECO:0000256" key="9">
    <source>
        <dbReference type="RuleBase" id="RU368035"/>
    </source>
</evidence>
<dbReference type="PANTHER" id="PTHR12929:SF1">
    <property type="entry name" value="SOLUTE CARRIER FAMILY 52, RIBOFLAVIN TRANSPORTER, MEMBER 2"/>
    <property type="match status" value="1"/>
</dbReference>
<keyword evidence="5 9" id="KW-1003">Cell membrane</keyword>